<sequence>MTTHKLTIKDLQLNVSICGQGSPLLLLNGLGGLIRTFDPLRDELEDYTTITLDVPGVGKSQMPRWPMRLPRHADLIAEMLKQLGIDQIDVFGVSWGGALAQEFALRHPRMVRRLILAATSAGPVVLVKPADIVDFFDRSKSTKLRKKEGSRNSIQSLLRFGVVKGMLTVNPRTYYHQLAALVGWTSLLRLFHLRHRTLILTGDRDTLVRLYNAHILRRNIRRAELHVLQGEGHFFVVTSAKQTAKLIREFLCHQHGDEEKAPMIANGMFVPHLLQPKKS</sequence>
<dbReference type="InterPro" id="IPR050471">
    <property type="entry name" value="AB_hydrolase"/>
</dbReference>
<evidence type="ECO:0000313" key="2">
    <source>
        <dbReference type="EMBL" id="MBV4467217.1"/>
    </source>
</evidence>
<keyword evidence="3" id="KW-1185">Reference proteome</keyword>
<name>A0ABS6Q3C0_9PSED</name>
<reference evidence="2" key="1">
    <citation type="submission" date="2021-06" db="EMBL/GenBank/DDBJ databases">
        <title>Updating the genus Pseudomonas: Description of 43 new species and partition of the Pseudomonas putida group.</title>
        <authorList>
            <person name="Girard L."/>
            <person name="Lood C."/>
            <person name="Vandamme P."/>
            <person name="Rokni-Zadeh H."/>
            <person name="Van Noort V."/>
            <person name="Hofte M."/>
            <person name="Lavigne R."/>
            <person name="De Mot R."/>
        </authorList>
    </citation>
    <scope>NUCLEOTIDE SEQUENCE</scope>
    <source>
        <strain evidence="2">SWRI79</strain>
    </source>
</reference>
<dbReference type="RefSeq" id="WP_217858764.1">
    <property type="nucleotide sequence ID" value="NZ_JAHSTV010000019.1"/>
</dbReference>
<gene>
    <name evidence="2" type="ORF">KVG95_28285</name>
</gene>
<dbReference type="Proteomes" id="UP000886900">
    <property type="component" value="Unassembled WGS sequence"/>
</dbReference>
<dbReference type="InterPro" id="IPR000073">
    <property type="entry name" value="AB_hydrolase_1"/>
</dbReference>
<dbReference type="Pfam" id="PF00561">
    <property type="entry name" value="Abhydrolase_1"/>
    <property type="match status" value="1"/>
</dbReference>
<feature type="domain" description="AB hydrolase-1" evidence="1">
    <location>
        <begin position="23"/>
        <end position="124"/>
    </location>
</feature>
<protein>
    <submittedName>
        <fullName evidence="2">Alpha/beta hydrolase</fullName>
    </submittedName>
</protein>
<dbReference type="PANTHER" id="PTHR43433">
    <property type="entry name" value="HYDROLASE, ALPHA/BETA FOLD FAMILY PROTEIN"/>
    <property type="match status" value="1"/>
</dbReference>
<dbReference type="PANTHER" id="PTHR43433:SF5">
    <property type="entry name" value="AB HYDROLASE-1 DOMAIN-CONTAINING PROTEIN"/>
    <property type="match status" value="1"/>
</dbReference>
<evidence type="ECO:0000313" key="3">
    <source>
        <dbReference type="Proteomes" id="UP000886900"/>
    </source>
</evidence>
<dbReference type="GO" id="GO:0016787">
    <property type="term" value="F:hydrolase activity"/>
    <property type="evidence" value="ECO:0007669"/>
    <property type="project" value="UniProtKB-KW"/>
</dbReference>
<accession>A0ABS6Q3C0</accession>
<evidence type="ECO:0000259" key="1">
    <source>
        <dbReference type="Pfam" id="PF00561"/>
    </source>
</evidence>
<comment type="caution">
    <text evidence="2">The sequence shown here is derived from an EMBL/GenBank/DDBJ whole genome shotgun (WGS) entry which is preliminary data.</text>
</comment>
<organism evidence="2 3">
    <name type="scientific">Pseudomonas farris</name>
    <dbReference type="NCBI Taxonomy" id="2841207"/>
    <lineage>
        <taxon>Bacteria</taxon>
        <taxon>Pseudomonadati</taxon>
        <taxon>Pseudomonadota</taxon>
        <taxon>Gammaproteobacteria</taxon>
        <taxon>Pseudomonadales</taxon>
        <taxon>Pseudomonadaceae</taxon>
        <taxon>Pseudomonas</taxon>
    </lineage>
</organism>
<dbReference type="EMBL" id="JAHSTV010000019">
    <property type="protein sequence ID" value="MBV4467217.1"/>
    <property type="molecule type" value="Genomic_DNA"/>
</dbReference>
<proteinExistence type="predicted"/>
<keyword evidence="2" id="KW-0378">Hydrolase</keyword>